<reference evidence="1 2" key="1">
    <citation type="submission" date="2020-08" db="EMBL/GenBank/DDBJ databases">
        <title>Cohnella phylogeny.</title>
        <authorList>
            <person name="Dunlap C."/>
        </authorList>
    </citation>
    <scope>NUCLEOTIDE SEQUENCE [LARGE SCALE GENOMIC DNA]</scope>
    <source>
        <strain evidence="1 2">CBP 2801</strain>
    </source>
</reference>
<dbReference type="Gene3D" id="1.20.1260.10">
    <property type="match status" value="2"/>
</dbReference>
<evidence type="ECO:0000313" key="2">
    <source>
        <dbReference type="Proteomes" id="UP000564644"/>
    </source>
</evidence>
<dbReference type="EMBL" id="JACJVO010000012">
    <property type="protein sequence ID" value="MBB6731433.1"/>
    <property type="molecule type" value="Genomic_DNA"/>
</dbReference>
<dbReference type="AlphaFoldDB" id="A0A7X0SPH4"/>
<protein>
    <submittedName>
        <fullName evidence="1">DUF3231 family protein</fullName>
    </submittedName>
</protein>
<dbReference type="Proteomes" id="UP000564644">
    <property type="component" value="Unassembled WGS sequence"/>
</dbReference>
<dbReference type="InterPro" id="IPR012347">
    <property type="entry name" value="Ferritin-like"/>
</dbReference>
<dbReference type="Pfam" id="PF11553">
    <property type="entry name" value="DUF3231"/>
    <property type="match status" value="2"/>
</dbReference>
<proteinExistence type="predicted"/>
<gene>
    <name evidence="1" type="ORF">H7C18_10995</name>
</gene>
<evidence type="ECO:0000313" key="1">
    <source>
        <dbReference type="EMBL" id="MBB6731433.1"/>
    </source>
</evidence>
<name>A0A7X0SPH4_9BACL</name>
<keyword evidence="2" id="KW-1185">Reference proteome</keyword>
<dbReference type="InterPro" id="IPR021617">
    <property type="entry name" value="DUF3231"/>
</dbReference>
<accession>A0A7X0SPH4</accession>
<comment type="caution">
    <text evidence="1">The sequence shown here is derived from an EMBL/GenBank/DDBJ whole genome shotgun (WGS) entry which is preliminary data.</text>
</comment>
<sequence length="319" mass="36217">MWTSYMSNSLAVCMNKYALQIIEDPNIRKVHELALQVSEHNVKQIARIFQEIRFPVPDGFNENDVNLNAPRLFTDHYHLFYLHVLTIHGLSGYSLALTVSESPQVRQFNIDAYTLTVDLYNKTLELMQNLGIYDHFPQIPTPDTFEYAEKQSYLAGWIGEQRPLNVMEITSIYANLRKSIMLKTLAIGFSQTAESQEVRAHMARTIDLAAKHIELWSGVLHDDYLDSAVTYDTHVTDSQIAPFSDKLMMVHGGFLIAAAMTYYGTGMATGMRRDLAPHYAACIARDAKVAEDGMNILIKNHWYEQPPQAANRKALSKPD</sequence>
<organism evidence="1 2">
    <name type="scientific">Cohnella zeiphila</name>
    <dbReference type="NCBI Taxonomy" id="2761120"/>
    <lineage>
        <taxon>Bacteria</taxon>
        <taxon>Bacillati</taxon>
        <taxon>Bacillota</taxon>
        <taxon>Bacilli</taxon>
        <taxon>Bacillales</taxon>
        <taxon>Paenibacillaceae</taxon>
        <taxon>Cohnella</taxon>
    </lineage>
</organism>